<feature type="non-terminal residue" evidence="1">
    <location>
        <position position="1"/>
    </location>
</feature>
<dbReference type="EMBL" id="CAJVQB010072737">
    <property type="protein sequence ID" value="CAG8843537.1"/>
    <property type="molecule type" value="Genomic_DNA"/>
</dbReference>
<protein>
    <submittedName>
        <fullName evidence="1">33031_t:CDS:1</fullName>
    </submittedName>
</protein>
<name>A0ABN7WYF4_GIGMA</name>
<sequence>SLVELNKNLKSDISVKMNRLENDLVLNYELLNNINTSNKTTEEALDFDKIDSDECKKAKIDNTVIYRYNRNLG</sequence>
<dbReference type="Proteomes" id="UP000789901">
    <property type="component" value="Unassembled WGS sequence"/>
</dbReference>
<comment type="caution">
    <text evidence="1">The sequence shown here is derived from an EMBL/GenBank/DDBJ whole genome shotgun (WGS) entry which is preliminary data.</text>
</comment>
<evidence type="ECO:0000313" key="2">
    <source>
        <dbReference type="Proteomes" id="UP000789901"/>
    </source>
</evidence>
<accession>A0ABN7WYF4</accession>
<reference evidence="1 2" key="1">
    <citation type="submission" date="2021-06" db="EMBL/GenBank/DDBJ databases">
        <authorList>
            <person name="Kallberg Y."/>
            <person name="Tangrot J."/>
            <person name="Rosling A."/>
        </authorList>
    </citation>
    <scope>NUCLEOTIDE SEQUENCE [LARGE SCALE GENOMIC DNA]</scope>
    <source>
        <strain evidence="1 2">120-4 pot B 10/14</strain>
    </source>
</reference>
<gene>
    <name evidence="1" type="ORF">GMARGA_LOCUS36596</name>
</gene>
<organism evidence="1 2">
    <name type="scientific">Gigaspora margarita</name>
    <dbReference type="NCBI Taxonomy" id="4874"/>
    <lineage>
        <taxon>Eukaryota</taxon>
        <taxon>Fungi</taxon>
        <taxon>Fungi incertae sedis</taxon>
        <taxon>Mucoromycota</taxon>
        <taxon>Glomeromycotina</taxon>
        <taxon>Glomeromycetes</taxon>
        <taxon>Diversisporales</taxon>
        <taxon>Gigasporaceae</taxon>
        <taxon>Gigaspora</taxon>
    </lineage>
</organism>
<keyword evidence="2" id="KW-1185">Reference proteome</keyword>
<proteinExistence type="predicted"/>
<evidence type="ECO:0000313" key="1">
    <source>
        <dbReference type="EMBL" id="CAG8843537.1"/>
    </source>
</evidence>